<dbReference type="EMBL" id="QNRR01000014">
    <property type="protein sequence ID" value="RBP37361.1"/>
    <property type="molecule type" value="Genomic_DNA"/>
</dbReference>
<name>A0A366H7E4_9BACT</name>
<dbReference type="Pfam" id="PF21751">
    <property type="entry name" value="DACNV"/>
    <property type="match status" value="1"/>
</dbReference>
<protein>
    <recommendedName>
        <fullName evidence="1">Probable sensor domain-containing protein</fullName>
    </recommendedName>
</protein>
<comment type="caution">
    <text evidence="2">The sequence shown here is derived from an EMBL/GenBank/DDBJ whole genome shotgun (WGS) entry which is preliminary data.</text>
</comment>
<dbReference type="Proteomes" id="UP000253426">
    <property type="component" value="Unassembled WGS sequence"/>
</dbReference>
<evidence type="ECO:0000313" key="2">
    <source>
        <dbReference type="EMBL" id="RBP37361.1"/>
    </source>
</evidence>
<evidence type="ECO:0000259" key="1">
    <source>
        <dbReference type="Pfam" id="PF21751"/>
    </source>
</evidence>
<sequence length="437" mass="49159">MATLTPAIRPVTSLAGPEPSLASLVAQISHMVGGREDSPDLGEIRALCDLLYTASLLKEEGRVVRARIIIAPPEGFTAQEGPPDGIHAIRFASTHAFTAGEIKRLSPAASFFHSLIAVWPEKDRGFRIWGLLNTGPRWLNLMAGGRKPGGITMPYPTIHVRDPGWLLFYQNYELLAEWRGREFHGPRMDVFQSRLMSERFADLRHRLARESWSHRLPETLTIEAYAELIHRIALQFLRRIVSLVRSSGHGGTLVIFPMKRNAEESQSAAERWIDCKYLASTESAGNRVKFLIEAMLRRLGELCPEGSSVEDAWSCFKKSTDPELDNLEESFFELARMYSDMMQVDGALVLEHGLNVVGFGGEIRVDMNVVHVEQSHDLERTQVSRWNVQSDGTRHRSLYRLCAVEPQAVGYVISQDGQVRMIANVNDTVTFWLHTAI</sequence>
<keyword evidence="3" id="KW-1185">Reference proteome</keyword>
<proteinExistence type="predicted"/>
<evidence type="ECO:0000313" key="3">
    <source>
        <dbReference type="Proteomes" id="UP000253426"/>
    </source>
</evidence>
<reference evidence="2 3" key="1">
    <citation type="submission" date="2018-06" db="EMBL/GenBank/DDBJ databases">
        <title>Genomic Encyclopedia of Type Strains, Phase IV (KMG-IV): sequencing the most valuable type-strain genomes for metagenomic binning, comparative biology and taxonomic classification.</title>
        <authorList>
            <person name="Goeker M."/>
        </authorList>
    </citation>
    <scope>NUCLEOTIDE SEQUENCE [LARGE SCALE GENOMIC DNA]</scope>
    <source>
        <strain evidence="2 3">DSM 25532</strain>
    </source>
</reference>
<organism evidence="2 3">
    <name type="scientific">Roseimicrobium gellanilyticum</name>
    <dbReference type="NCBI Taxonomy" id="748857"/>
    <lineage>
        <taxon>Bacteria</taxon>
        <taxon>Pseudomonadati</taxon>
        <taxon>Verrucomicrobiota</taxon>
        <taxon>Verrucomicrobiia</taxon>
        <taxon>Verrucomicrobiales</taxon>
        <taxon>Verrucomicrobiaceae</taxon>
        <taxon>Roseimicrobium</taxon>
    </lineage>
</organism>
<dbReference type="InterPro" id="IPR048551">
    <property type="entry name" value="DACNV"/>
</dbReference>
<dbReference type="AlphaFoldDB" id="A0A366H7E4"/>
<dbReference type="RefSeq" id="WP_211325716.1">
    <property type="nucleotide sequence ID" value="NZ_QNRR01000014.1"/>
</dbReference>
<gene>
    <name evidence="2" type="ORF">DES53_11499</name>
</gene>
<feature type="domain" description="Probable sensor" evidence="1">
    <location>
        <begin position="37"/>
        <end position="132"/>
    </location>
</feature>
<accession>A0A366H7E4</accession>